<dbReference type="InterPro" id="IPR051082">
    <property type="entry name" value="Pentapeptide-BTB/POZ_domain"/>
</dbReference>
<evidence type="ECO:0000313" key="2">
    <source>
        <dbReference type="Proteomes" id="UP000038009"/>
    </source>
</evidence>
<dbReference type="InterPro" id="IPR001646">
    <property type="entry name" value="5peptide_repeat"/>
</dbReference>
<comment type="caution">
    <text evidence="1">The sequence shown here is derived from an EMBL/GenBank/DDBJ whole genome shotgun (WGS) entry which is preliminary data.</text>
</comment>
<proteinExistence type="predicted"/>
<gene>
    <name evidence="1" type="ORF">ABL78_6777</name>
</gene>
<dbReference type="AlphaFoldDB" id="A0A0N1IIJ6"/>
<name>A0A0N1IIJ6_LEPSE</name>
<reference evidence="1 2" key="1">
    <citation type="journal article" date="2015" name="PLoS Pathog.">
        <title>Leptomonas seymouri: Adaptations to the Dixenous Life Cycle Analyzed by Genome Sequencing, Transcriptome Profiling and Co-infection with Leishmania donovani.</title>
        <authorList>
            <person name="Kraeva N."/>
            <person name="Butenko A."/>
            <person name="Hlavacova J."/>
            <person name="Kostygov A."/>
            <person name="Myskova J."/>
            <person name="Grybchuk D."/>
            <person name="Lestinova T."/>
            <person name="Votypka J."/>
            <person name="Volf P."/>
            <person name="Opperdoes F."/>
            <person name="Flegontov P."/>
            <person name="Lukes J."/>
            <person name="Yurchenko V."/>
        </authorList>
    </citation>
    <scope>NUCLEOTIDE SEQUENCE [LARGE SCALE GENOMIC DNA]</scope>
    <source>
        <strain evidence="1 2">ATCC 30220</strain>
    </source>
</reference>
<dbReference type="Pfam" id="PF00805">
    <property type="entry name" value="Pentapeptide"/>
    <property type="match status" value="2"/>
</dbReference>
<dbReference type="EMBL" id="LJSK01000283">
    <property type="protein sequence ID" value="KPI84171.1"/>
    <property type="molecule type" value="Genomic_DNA"/>
</dbReference>
<dbReference type="VEuPathDB" id="TriTrypDB:Lsey_0283_0070"/>
<dbReference type="SUPFAM" id="SSF141571">
    <property type="entry name" value="Pentapeptide repeat-like"/>
    <property type="match status" value="1"/>
</dbReference>
<organism evidence="1 2">
    <name type="scientific">Leptomonas seymouri</name>
    <dbReference type="NCBI Taxonomy" id="5684"/>
    <lineage>
        <taxon>Eukaryota</taxon>
        <taxon>Discoba</taxon>
        <taxon>Euglenozoa</taxon>
        <taxon>Kinetoplastea</taxon>
        <taxon>Metakinetoplastina</taxon>
        <taxon>Trypanosomatida</taxon>
        <taxon>Trypanosomatidae</taxon>
        <taxon>Leishmaniinae</taxon>
        <taxon>Leptomonas</taxon>
    </lineage>
</organism>
<dbReference type="Proteomes" id="UP000038009">
    <property type="component" value="Unassembled WGS sequence"/>
</dbReference>
<accession>A0A0N1IIJ6</accession>
<evidence type="ECO:0000313" key="1">
    <source>
        <dbReference type="EMBL" id="KPI84171.1"/>
    </source>
</evidence>
<dbReference type="OrthoDB" id="264589at2759"/>
<dbReference type="OMA" id="GATFFQC"/>
<dbReference type="PANTHER" id="PTHR14136">
    <property type="entry name" value="BTB_POZ DOMAIN-CONTAINING PROTEIN KCTD9"/>
    <property type="match status" value="1"/>
</dbReference>
<protein>
    <recommendedName>
        <fullName evidence="3">Pentapeptide repeat protein</fullName>
    </recommendedName>
</protein>
<dbReference type="PANTHER" id="PTHR14136:SF17">
    <property type="entry name" value="BTB_POZ DOMAIN-CONTAINING PROTEIN KCTD9"/>
    <property type="match status" value="1"/>
</dbReference>
<evidence type="ECO:0008006" key="3">
    <source>
        <dbReference type="Google" id="ProtNLM"/>
    </source>
</evidence>
<keyword evidence="2" id="KW-1185">Reference proteome</keyword>
<sequence length="284" mass="30907">MSRRMDSAAVGRILEAVLLLRSARITALVNSGESPTLPPRSSVRSADSRLEVDSAVRSAQENARDALLDAVEIEASSPAGSALTVAKDPRSTSSEEAAMFTRRMWQPRKEIGSVLEGRDLRHMDLSGVRLSASFNRCDLADAALVGSYFANCTFNACALHRADLSGGQFHSCTFVSTDASGATACRAHFSHCTFHRADLCNWDASGATFFQCSFTMSDLSRWRVDGQTTVIKPIDWGRCRRLNWSMKPGSGLRECRVVGDLNTVNALSLPPPQKSACRPLFNSK</sequence>
<dbReference type="Gene3D" id="2.160.20.80">
    <property type="entry name" value="E3 ubiquitin-protein ligase SopA"/>
    <property type="match status" value="1"/>
</dbReference>